<evidence type="ECO:0000256" key="1">
    <source>
        <dbReference type="SAM" id="SignalP"/>
    </source>
</evidence>
<dbReference type="Proteomes" id="UP000219612">
    <property type="component" value="Unassembled WGS sequence"/>
</dbReference>
<proteinExistence type="predicted"/>
<dbReference type="InterPro" id="IPR013830">
    <property type="entry name" value="SGNH_hydro"/>
</dbReference>
<evidence type="ECO:0000313" key="3">
    <source>
        <dbReference type="EMBL" id="SNY71477.1"/>
    </source>
</evidence>
<keyword evidence="4" id="KW-1185">Reference proteome</keyword>
<dbReference type="SUPFAM" id="SSF52266">
    <property type="entry name" value="SGNH hydrolase"/>
    <property type="match status" value="1"/>
</dbReference>
<dbReference type="OrthoDB" id="1828825at2"/>
<feature type="chain" id="PRO_5012877042" evidence="1">
    <location>
        <begin position="34"/>
        <end position="404"/>
    </location>
</feature>
<name>A0A285KHT5_9ACTN</name>
<keyword evidence="1" id="KW-0732">Signal</keyword>
<feature type="signal peptide" evidence="1">
    <location>
        <begin position="1"/>
        <end position="33"/>
    </location>
</feature>
<dbReference type="AlphaFoldDB" id="A0A285KHT5"/>
<dbReference type="CDD" id="cd01830">
    <property type="entry name" value="XynE_like"/>
    <property type="match status" value="1"/>
</dbReference>
<accession>A0A285KHT5</accession>
<protein>
    <submittedName>
        <fullName evidence="3">Lysophospholipase L1</fullName>
    </submittedName>
</protein>
<sequence length="404" mass="41746">MIDFGTVGSMTGTKKMLVVVALTVLAAAGCTSAAQKQAATETAWVGSWAVAAQSGGRTFDKQTVRQIVHTSAGGSTARIRLTNVFGSAPLTLANVHLALSKGDAAADASTSTAVTFGGEPRVTMAAGASIESDPIAFDVPASADLAISAYLPDASQATTQHSFANRHNYVASGDQTTNATLDGAQTVDSYFFLAGLDVENAAAEGTLVALGASITDGFDSGFGANKRWPDLLSRRFSAAGRTVGVVNAGISGNKLLKDGAGESVQKRFERDVLSQPGVKWVILSDAAINDLGDDRPTGDQLITALRAVIQQSHDAGVQIFCSTLTPFKGTNYWSTQGESGREAVNAFLRGASSGCDGVIDLDAATHDPDNPATYLPAYDSGDHLHPNDAGMQAIADAVDLSLFR</sequence>
<dbReference type="PANTHER" id="PTHR43784:SF2">
    <property type="entry name" value="GDSL-LIKE LIPASE_ACYLHYDROLASE, PUTATIVE (AFU_ORTHOLOGUE AFUA_2G00820)-RELATED"/>
    <property type="match status" value="1"/>
</dbReference>
<evidence type="ECO:0000259" key="2">
    <source>
        <dbReference type="Pfam" id="PF13472"/>
    </source>
</evidence>
<dbReference type="InterPro" id="IPR036514">
    <property type="entry name" value="SGNH_hydro_sf"/>
</dbReference>
<dbReference type="EMBL" id="OBDY01000040">
    <property type="protein sequence ID" value="SNY71477.1"/>
    <property type="molecule type" value="Genomic_DNA"/>
</dbReference>
<dbReference type="Pfam" id="PF13472">
    <property type="entry name" value="Lipase_GDSL_2"/>
    <property type="match status" value="1"/>
</dbReference>
<organism evidence="3 4">
    <name type="scientific">Paractinoplanes atraurantiacus</name>
    <dbReference type="NCBI Taxonomy" id="1036182"/>
    <lineage>
        <taxon>Bacteria</taxon>
        <taxon>Bacillati</taxon>
        <taxon>Actinomycetota</taxon>
        <taxon>Actinomycetes</taxon>
        <taxon>Micromonosporales</taxon>
        <taxon>Micromonosporaceae</taxon>
        <taxon>Paractinoplanes</taxon>
    </lineage>
</organism>
<dbReference type="InterPro" id="IPR053140">
    <property type="entry name" value="GDSL_Rv0518-like"/>
</dbReference>
<gene>
    <name evidence="3" type="ORF">SAMN05421748_14038</name>
</gene>
<evidence type="ECO:0000313" key="4">
    <source>
        <dbReference type="Proteomes" id="UP000219612"/>
    </source>
</evidence>
<dbReference type="PANTHER" id="PTHR43784">
    <property type="entry name" value="GDSL-LIKE LIPASE/ACYLHYDROLASE, PUTATIVE (AFU_ORTHOLOGUE AFUA_2G00820)-RELATED"/>
    <property type="match status" value="1"/>
</dbReference>
<feature type="domain" description="SGNH hydrolase-type esterase" evidence="2">
    <location>
        <begin position="209"/>
        <end position="393"/>
    </location>
</feature>
<reference evidence="3 4" key="1">
    <citation type="submission" date="2017-09" db="EMBL/GenBank/DDBJ databases">
        <authorList>
            <person name="Ehlers B."/>
            <person name="Leendertz F.H."/>
        </authorList>
    </citation>
    <scope>NUCLEOTIDE SEQUENCE [LARGE SCALE GENOMIC DNA]</scope>
    <source>
        <strain evidence="3 4">CGMCC 4.6857</strain>
    </source>
</reference>
<dbReference type="Gene3D" id="3.40.50.1110">
    <property type="entry name" value="SGNH hydrolase"/>
    <property type="match status" value="1"/>
</dbReference>